<evidence type="ECO:0000259" key="1">
    <source>
        <dbReference type="Pfam" id="PF17919"/>
    </source>
</evidence>
<dbReference type="Pfam" id="PF17919">
    <property type="entry name" value="RT_RNaseH_2"/>
    <property type="match status" value="1"/>
</dbReference>
<dbReference type="GO" id="GO:0071897">
    <property type="term" value="P:DNA biosynthetic process"/>
    <property type="evidence" value="ECO:0007669"/>
    <property type="project" value="UniProtKB-ARBA"/>
</dbReference>
<organism evidence="2 3">
    <name type="scientific">Trichonephila clavata</name>
    <name type="common">Joro spider</name>
    <name type="synonym">Nephila clavata</name>
    <dbReference type="NCBI Taxonomy" id="2740835"/>
    <lineage>
        <taxon>Eukaryota</taxon>
        <taxon>Metazoa</taxon>
        <taxon>Ecdysozoa</taxon>
        <taxon>Arthropoda</taxon>
        <taxon>Chelicerata</taxon>
        <taxon>Arachnida</taxon>
        <taxon>Araneae</taxon>
        <taxon>Araneomorphae</taxon>
        <taxon>Entelegynae</taxon>
        <taxon>Araneoidea</taxon>
        <taxon>Nephilidae</taxon>
        <taxon>Trichonephila</taxon>
    </lineage>
</organism>
<dbReference type="InterPro" id="IPR043502">
    <property type="entry name" value="DNA/RNA_pol_sf"/>
</dbReference>
<dbReference type="SUPFAM" id="SSF56672">
    <property type="entry name" value="DNA/RNA polymerases"/>
    <property type="match status" value="1"/>
</dbReference>
<protein>
    <recommendedName>
        <fullName evidence="1">Reverse transcriptase/retrotransposon-derived protein RNase H-like domain-containing protein</fullName>
    </recommendedName>
</protein>
<comment type="caution">
    <text evidence="2">The sequence shown here is derived from an EMBL/GenBank/DDBJ whole genome shotgun (WGS) entry which is preliminary data.</text>
</comment>
<feature type="domain" description="Reverse transcriptase/retrotransposon-derived protein RNase H-like" evidence="1">
    <location>
        <begin position="2"/>
        <end position="71"/>
    </location>
</feature>
<dbReference type="AlphaFoldDB" id="A0A8X6FH04"/>
<accession>A0A8X6FH04</accession>
<evidence type="ECO:0000313" key="2">
    <source>
        <dbReference type="EMBL" id="GFQ78599.1"/>
    </source>
</evidence>
<dbReference type="Proteomes" id="UP000887116">
    <property type="component" value="Unassembled WGS sequence"/>
</dbReference>
<sequence length="73" mass="8278">MDECNKAFNNLKDALTFDPVLEYAETWKQLILDTVASHGSIGAVLSQKIDGHQIACHRLFSKCLSRPERNYLL</sequence>
<reference evidence="2" key="1">
    <citation type="submission" date="2020-07" db="EMBL/GenBank/DDBJ databases">
        <title>Multicomponent nature underlies the extraordinary mechanical properties of spider dragline silk.</title>
        <authorList>
            <person name="Kono N."/>
            <person name="Nakamura H."/>
            <person name="Mori M."/>
            <person name="Yoshida Y."/>
            <person name="Ohtoshi R."/>
            <person name="Malay A.D."/>
            <person name="Moran D.A.P."/>
            <person name="Tomita M."/>
            <person name="Numata K."/>
            <person name="Arakawa K."/>
        </authorList>
    </citation>
    <scope>NUCLEOTIDE SEQUENCE</scope>
</reference>
<keyword evidence="3" id="KW-1185">Reference proteome</keyword>
<gene>
    <name evidence="2" type="ORF">TNCT_485191</name>
</gene>
<dbReference type="InterPro" id="IPR041577">
    <property type="entry name" value="RT_RNaseH_2"/>
</dbReference>
<dbReference type="EMBL" id="BMAO01002144">
    <property type="protein sequence ID" value="GFQ78599.1"/>
    <property type="molecule type" value="Genomic_DNA"/>
</dbReference>
<name>A0A8X6FH04_TRICU</name>
<evidence type="ECO:0000313" key="3">
    <source>
        <dbReference type="Proteomes" id="UP000887116"/>
    </source>
</evidence>
<proteinExistence type="predicted"/>